<feature type="non-terminal residue" evidence="2">
    <location>
        <position position="1"/>
    </location>
</feature>
<dbReference type="EMBL" id="CADCWG010000027">
    <property type="protein sequence ID" value="CAA9537732.1"/>
    <property type="molecule type" value="Genomic_DNA"/>
</dbReference>
<evidence type="ECO:0000313" key="2">
    <source>
        <dbReference type="EMBL" id="CAA9537732.1"/>
    </source>
</evidence>
<feature type="region of interest" description="Disordered" evidence="1">
    <location>
        <begin position="249"/>
        <end position="317"/>
    </location>
</feature>
<organism evidence="2">
    <name type="scientific">uncultured Thermomicrobiales bacterium</name>
    <dbReference type="NCBI Taxonomy" id="1645740"/>
    <lineage>
        <taxon>Bacteria</taxon>
        <taxon>Pseudomonadati</taxon>
        <taxon>Thermomicrobiota</taxon>
        <taxon>Thermomicrobia</taxon>
        <taxon>Thermomicrobiales</taxon>
        <taxon>environmental samples</taxon>
    </lineage>
</organism>
<name>A0A6J4U116_9BACT</name>
<gene>
    <name evidence="2" type="ORF">AVDCRST_MAG49-449</name>
</gene>
<feature type="compositionally biased region" description="Gly residues" evidence="1">
    <location>
        <begin position="274"/>
        <end position="283"/>
    </location>
</feature>
<feature type="compositionally biased region" description="Basic and acidic residues" evidence="1">
    <location>
        <begin position="35"/>
        <end position="49"/>
    </location>
</feature>
<protein>
    <submittedName>
        <fullName evidence="2">Ava_C0101 and related proteins</fullName>
    </submittedName>
</protein>
<dbReference type="AlphaFoldDB" id="A0A6J4U116"/>
<reference evidence="2" key="1">
    <citation type="submission" date="2020-02" db="EMBL/GenBank/DDBJ databases">
        <authorList>
            <person name="Meier V. D."/>
        </authorList>
    </citation>
    <scope>NUCLEOTIDE SEQUENCE</scope>
    <source>
        <strain evidence="2">AVDCRST_MAG49</strain>
    </source>
</reference>
<feature type="region of interest" description="Disordered" evidence="1">
    <location>
        <begin position="1"/>
        <end position="147"/>
    </location>
</feature>
<proteinExistence type="predicted"/>
<feature type="compositionally biased region" description="Low complexity" evidence="1">
    <location>
        <begin position="299"/>
        <end position="309"/>
    </location>
</feature>
<accession>A0A6J4U116</accession>
<feature type="compositionally biased region" description="Basic residues" evidence="1">
    <location>
        <begin position="64"/>
        <end position="88"/>
    </location>
</feature>
<feature type="non-terminal residue" evidence="2">
    <location>
        <position position="317"/>
    </location>
</feature>
<sequence>DHHRTTRWPLAAVAARRVAGDPGDAPPVDAGGGEDQARTDPIPERVVERRAHRHAARPDDRSHPHPGRPRDVRHRPRLRRPHAPHPRQRRADAVAAADPEERRLLLRGTAGDAARDGDRGGDQPAARRDSQPGAVRPRHRARVLRPGSGRALVVDRGPHRADHAALPFGFRRQEQPRQLLLGVVRPQRDAVLGSAGDAAGGSTALPTAGREPGERGLRVLAGEHLGVRGDARRAGVLRLLLPRAAGVQAGVDPPPRRPLRGATRPVPAPVRGGPPRGIAGGRHPGLLRHRLRGRGDARGLGPRRPGAHPTRPGRRRL</sequence>
<feature type="compositionally biased region" description="Basic and acidic residues" evidence="1">
    <location>
        <begin position="113"/>
        <end position="130"/>
    </location>
</feature>
<evidence type="ECO:0000256" key="1">
    <source>
        <dbReference type="SAM" id="MobiDB-lite"/>
    </source>
</evidence>
<feature type="compositionally biased region" description="Low complexity" evidence="1">
    <location>
        <begin position="20"/>
        <end position="29"/>
    </location>
</feature>